<feature type="domain" description="ATP-grasp" evidence="5">
    <location>
        <begin position="125"/>
        <end position="329"/>
    </location>
</feature>
<dbReference type="GO" id="GO:0046872">
    <property type="term" value="F:metal ion binding"/>
    <property type="evidence" value="ECO:0007669"/>
    <property type="project" value="InterPro"/>
</dbReference>
<keyword evidence="7" id="KW-1185">Reference proteome</keyword>
<dbReference type="InterPro" id="IPR052032">
    <property type="entry name" value="ATP-dep_AA_Ligase"/>
</dbReference>
<sequence>MTHDGVLLLSHCGYSFMEDLVAALDARGLRSFVLSSSPLSRHRVKRLDELSRMTARLIATESSELTWEDVRAALDELREKGERVLACISVWEGYRDLMAQANAELGVADLSPVEVRMLRDKLGLRNRLADAGLSRTRAVELTRDNFEALKSDGRRHFVKPVCGIASYGAFTLRSESEWSDLERISREARRDETYRSAFGDALTFMAEDYVPGREFSFELLAVDGRLHTVAIHEKCEVTETSGTVLEDCCVSPPISIDSDACAAGMKWITQQFEALGLRWGCFHLEARYDGSRWDLIEINPRVGGCLISPSVKALNGVASMLEMWLDLLIESASRDAAKVEKFNRKLGALSYRSDGVPLCDHETFFRAYFARPGRLEFVGLRNVEPAPIASQLFLKAGDDIEQVSREVFLGQLLWSLPRNRGKTQVPHLMRVSAEAVEVRYAVEGRLEAASNSEAFERTL</sequence>
<dbReference type="PANTHER" id="PTHR43585">
    <property type="entry name" value="FUMIPYRROLE BIOSYNTHESIS PROTEIN C"/>
    <property type="match status" value="1"/>
</dbReference>
<dbReference type="Proteomes" id="UP000054978">
    <property type="component" value="Unassembled WGS sequence"/>
</dbReference>
<dbReference type="PROSITE" id="PS50975">
    <property type="entry name" value="ATP_GRASP"/>
    <property type="match status" value="1"/>
</dbReference>
<dbReference type="SUPFAM" id="SSF56059">
    <property type="entry name" value="Glutathione synthetase ATP-binding domain-like"/>
    <property type="match status" value="1"/>
</dbReference>
<dbReference type="GO" id="GO:0016874">
    <property type="term" value="F:ligase activity"/>
    <property type="evidence" value="ECO:0007669"/>
    <property type="project" value="UniProtKB-KW"/>
</dbReference>
<evidence type="ECO:0000259" key="5">
    <source>
        <dbReference type="PROSITE" id="PS50975"/>
    </source>
</evidence>
<reference evidence="6" key="1">
    <citation type="submission" date="2016-01" db="EMBL/GenBank/DDBJ databases">
        <authorList>
            <person name="Peeters C."/>
        </authorList>
    </citation>
    <scope>NUCLEOTIDE SEQUENCE [LARGE SCALE GENOMIC DNA]</scope>
    <source>
        <strain evidence="6">LMG 29326</strain>
    </source>
</reference>
<evidence type="ECO:0000256" key="4">
    <source>
        <dbReference type="PROSITE-ProRule" id="PRU00409"/>
    </source>
</evidence>
<evidence type="ECO:0000313" key="6">
    <source>
        <dbReference type="EMBL" id="SAL00000.1"/>
    </source>
</evidence>
<dbReference type="GO" id="GO:0016829">
    <property type="term" value="F:lyase activity"/>
    <property type="evidence" value="ECO:0007669"/>
    <property type="project" value="UniProtKB-KW"/>
</dbReference>
<proteinExistence type="predicted"/>
<dbReference type="STRING" id="1777144.AWB83_06177"/>
<dbReference type="AlphaFoldDB" id="A0A158DZZ7"/>
<accession>A0A158DZZ7</accession>
<evidence type="ECO:0000256" key="3">
    <source>
        <dbReference type="ARBA" id="ARBA00022840"/>
    </source>
</evidence>
<comment type="caution">
    <text evidence="6">The sequence shown here is derived from an EMBL/GenBank/DDBJ whole genome shotgun (WGS) entry which is preliminary data.</text>
</comment>
<evidence type="ECO:0000256" key="2">
    <source>
        <dbReference type="ARBA" id="ARBA00022741"/>
    </source>
</evidence>
<keyword evidence="1" id="KW-0436">Ligase</keyword>
<dbReference type="GO" id="GO:0005524">
    <property type="term" value="F:ATP binding"/>
    <property type="evidence" value="ECO:0007669"/>
    <property type="project" value="UniProtKB-UniRule"/>
</dbReference>
<dbReference type="Pfam" id="PF13535">
    <property type="entry name" value="ATP-grasp_4"/>
    <property type="match status" value="1"/>
</dbReference>
<organism evidence="6 7">
    <name type="scientific">Caballeronia ptereochthonis</name>
    <dbReference type="NCBI Taxonomy" id="1777144"/>
    <lineage>
        <taxon>Bacteria</taxon>
        <taxon>Pseudomonadati</taxon>
        <taxon>Pseudomonadota</taxon>
        <taxon>Betaproteobacteria</taxon>
        <taxon>Burkholderiales</taxon>
        <taxon>Burkholderiaceae</taxon>
        <taxon>Caballeronia</taxon>
    </lineage>
</organism>
<dbReference type="InterPro" id="IPR011761">
    <property type="entry name" value="ATP-grasp"/>
</dbReference>
<gene>
    <name evidence="6" type="ORF">AWB83_06177</name>
</gene>
<dbReference type="PANTHER" id="PTHR43585:SF2">
    <property type="entry name" value="ATP-GRASP ENZYME FSQD"/>
    <property type="match status" value="1"/>
</dbReference>
<dbReference type="EMBL" id="FCOB02000042">
    <property type="protein sequence ID" value="SAL00000.1"/>
    <property type="molecule type" value="Genomic_DNA"/>
</dbReference>
<keyword evidence="6" id="KW-0456">Lyase</keyword>
<name>A0A158DZZ7_9BURK</name>
<keyword evidence="3 4" id="KW-0067">ATP-binding</keyword>
<protein>
    <submittedName>
        <fullName evidence="6">Argininosuccinate lyase</fullName>
    </submittedName>
</protein>
<evidence type="ECO:0000256" key="1">
    <source>
        <dbReference type="ARBA" id="ARBA00022598"/>
    </source>
</evidence>
<keyword evidence="2 4" id="KW-0547">Nucleotide-binding</keyword>
<dbReference type="Gene3D" id="3.30.470.20">
    <property type="entry name" value="ATP-grasp fold, B domain"/>
    <property type="match status" value="1"/>
</dbReference>
<evidence type="ECO:0000313" key="7">
    <source>
        <dbReference type="Proteomes" id="UP000054978"/>
    </source>
</evidence>